<geneLocation type="plasmid" evidence="3">
    <name>megaPlasmid mpAca1.1</name>
</geneLocation>
<name>A0A060A3Q7_ACICK</name>
<feature type="signal peptide" evidence="1">
    <location>
        <begin position="1"/>
        <end position="21"/>
    </location>
</feature>
<organism evidence="2 3">
    <name type="scientific">Acidithiobacillus caldus (strain ATCC 51756 / DSM 8584 / KU)</name>
    <dbReference type="NCBI Taxonomy" id="637389"/>
    <lineage>
        <taxon>Bacteria</taxon>
        <taxon>Pseudomonadati</taxon>
        <taxon>Pseudomonadota</taxon>
        <taxon>Acidithiobacillia</taxon>
        <taxon>Acidithiobacillales</taxon>
        <taxon>Acidithiobacillaceae</taxon>
        <taxon>Acidithiobacillus</taxon>
    </lineage>
</organism>
<dbReference type="Proteomes" id="UP000005522">
    <property type="component" value="Plasmid megap mpAca1.1"/>
</dbReference>
<dbReference type="HOGENOM" id="CLU_1202694_0_0_6"/>
<reference evidence="2 3" key="1">
    <citation type="journal article" date="2009" name="J. Bacteriol.">
        <title>Draft genome sequence of the extremely acidophilic bacterium Acidithiobacillus caldus ATCC 51756 reveals metabolic versatility in the genus Acidithiobacillus.</title>
        <authorList>
            <person name="Valdes J."/>
            <person name="Quatrini R."/>
            <person name="Hallberg K."/>
            <person name="Dopson M."/>
            <person name="Valenzuela P.D."/>
            <person name="Holmes D.S."/>
        </authorList>
    </citation>
    <scope>NUCLEOTIDE SEQUENCE [LARGE SCALE GENOMIC DNA]</scope>
    <source>
        <strain evidence="3">ATCC 51756 / DSM 8584 / KU</strain>
        <plasmid evidence="3">megaPlasmid mpAca1.1</plasmid>
    </source>
</reference>
<proteinExistence type="predicted"/>
<evidence type="ECO:0000256" key="1">
    <source>
        <dbReference type="SAM" id="SignalP"/>
    </source>
</evidence>
<evidence type="ECO:0008006" key="4">
    <source>
        <dbReference type="Google" id="ProtNLM"/>
    </source>
</evidence>
<sequence>MKKKAIITAAALFAIAPAAFAHDGLSRILNRYNDSETITFGATTYSGGGSTPQIRAFGSSHFGNFYLGDSVSFAFGRIHGFKANRYSLGLEPGWIFPITRNLAIVPYVRVAGVAQDTYAGSSLHRTNDAHVRFGYNLGGGFGVQWAPTNYLVINPKFDASFYRQGYYAFDNTTDTHTTVYRSTTEYREQLAALYYPWRWLHLGIDVVAHQFASGGSFVSYGGGLGINF</sequence>
<dbReference type="RefSeq" id="WP_004867711.1">
    <property type="nucleotide sequence ID" value="NZ_CP005987.1"/>
</dbReference>
<keyword evidence="2" id="KW-0614">Plasmid</keyword>
<gene>
    <name evidence="2" type="ORF">Acaty_m0144</name>
</gene>
<feature type="chain" id="PRO_5001582041" description="Outer membrane protein beta-barrel domain-containing protein" evidence="1">
    <location>
        <begin position="22"/>
        <end position="228"/>
    </location>
</feature>
<protein>
    <recommendedName>
        <fullName evidence="4">Outer membrane protein beta-barrel domain-containing protein</fullName>
    </recommendedName>
</protein>
<evidence type="ECO:0000313" key="3">
    <source>
        <dbReference type="Proteomes" id="UP000005522"/>
    </source>
</evidence>
<dbReference type="EMBL" id="CP005987">
    <property type="protein sequence ID" value="AIA56717.1"/>
    <property type="molecule type" value="Genomic_DNA"/>
</dbReference>
<dbReference type="AlphaFoldDB" id="A0A060A3Q7"/>
<dbReference type="KEGG" id="acz:Acaty_m0144"/>
<keyword evidence="1" id="KW-0732">Signal</keyword>
<evidence type="ECO:0000313" key="2">
    <source>
        <dbReference type="EMBL" id="AIA56717.1"/>
    </source>
</evidence>
<accession>A0A060A3Q7</accession>